<dbReference type="STRING" id="7739.C3Y918"/>
<evidence type="ECO:0000313" key="5">
    <source>
        <dbReference type="EMBL" id="EEN63074.1"/>
    </source>
</evidence>
<dbReference type="InterPro" id="IPR036940">
    <property type="entry name" value="PI3/4_kinase_cat_sf"/>
</dbReference>
<dbReference type="InterPro" id="IPR042236">
    <property type="entry name" value="PI3K_accessory_sf"/>
</dbReference>
<dbReference type="InParanoid" id="C3Y918"/>
<evidence type="ECO:0000256" key="1">
    <source>
        <dbReference type="ARBA" id="ARBA00006209"/>
    </source>
</evidence>
<dbReference type="SUPFAM" id="SSF56112">
    <property type="entry name" value="Protein kinase-like (PK-like)"/>
    <property type="match status" value="1"/>
</dbReference>
<accession>C3Y918</accession>
<dbReference type="InterPro" id="IPR000403">
    <property type="entry name" value="PI3/4_kinase_cat_dom"/>
</dbReference>
<feature type="domain" description="PIK helical" evidence="4">
    <location>
        <begin position="1"/>
        <end position="87"/>
    </location>
</feature>
<dbReference type="GO" id="GO:0046854">
    <property type="term" value="P:phosphatidylinositol phosphate biosynthetic process"/>
    <property type="evidence" value="ECO:0007669"/>
    <property type="project" value="InterPro"/>
</dbReference>
<dbReference type="InterPro" id="IPR016024">
    <property type="entry name" value="ARM-type_fold"/>
</dbReference>
<dbReference type="InterPro" id="IPR015433">
    <property type="entry name" value="PI3/4_kinase"/>
</dbReference>
<dbReference type="PANTHER" id="PTHR10048:SF118">
    <property type="entry name" value="PI-3 KINASE"/>
    <property type="match status" value="1"/>
</dbReference>
<proteinExistence type="inferred from homology"/>
<dbReference type="Pfam" id="PF00613">
    <property type="entry name" value="PI3Ka"/>
    <property type="match status" value="1"/>
</dbReference>
<evidence type="ECO:0000259" key="4">
    <source>
        <dbReference type="PROSITE" id="PS51545"/>
    </source>
</evidence>
<dbReference type="EMBL" id="GG666492">
    <property type="protein sequence ID" value="EEN63074.1"/>
    <property type="molecule type" value="Genomic_DNA"/>
</dbReference>
<evidence type="ECO:0000256" key="3">
    <source>
        <dbReference type="ARBA" id="ARBA00022777"/>
    </source>
</evidence>
<keyword evidence="2" id="KW-0808">Transferase</keyword>
<dbReference type="PANTHER" id="PTHR10048">
    <property type="entry name" value="PHOSPHATIDYLINOSITOL KINASE"/>
    <property type="match status" value="1"/>
</dbReference>
<name>C3Y918_BRAFL</name>
<dbReference type="SMART" id="SM00146">
    <property type="entry name" value="PI3Kc"/>
    <property type="match status" value="1"/>
</dbReference>
<dbReference type="SUPFAM" id="SSF48371">
    <property type="entry name" value="ARM repeat"/>
    <property type="match status" value="1"/>
</dbReference>
<dbReference type="eggNOG" id="KOG0904">
    <property type="taxonomic scope" value="Eukaryota"/>
</dbReference>
<protein>
    <recommendedName>
        <fullName evidence="4">PIK helical domain-containing protein</fullName>
    </recommendedName>
</protein>
<dbReference type="SMART" id="SM00145">
    <property type="entry name" value="PI3Ka"/>
    <property type="match status" value="1"/>
</dbReference>
<dbReference type="FunFam" id="1.25.40.70:FF:000048">
    <property type="entry name" value="Phosphatidylinositol 3-kinase catalytic subunit type 3"/>
    <property type="match status" value="1"/>
</dbReference>
<dbReference type="PROSITE" id="PS51545">
    <property type="entry name" value="PIK_HELICAL"/>
    <property type="match status" value="1"/>
</dbReference>
<dbReference type="InterPro" id="IPR001263">
    <property type="entry name" value="PI3K_accessory_dom"/>
</dbReference>
<sequence length="248" mass="29025">MMVGREFKIQNVTYEAPDEELSQYLLQLVQVLKYEAYLDCELARFLLMRGLNNQRIGHYLFWHFRSEMHNPAVSVRFGLLLEAYCRGCSTHMKALSRQMEALSKLKTVNELVKKQAIKNEKHKQLSLEAMKACLKQTSYHDALSHIHNPVEPQFKLLQLSFRQHCEGAYLSLRKYGNLLISLFAMMLSSGLPELTSPSDINYLKDKLALEMTQEEALRHFREEFDNALKQSWKTSVNWWLHNIAKDNK</sequence>
<comment type="similarity">
    <text evidence="1">Belongs to the PI3/PI4-kinase family. Type III PI4K subfamily.</text>
</comment>
<dbReference type="AlphaFoldDB" id="C3Y918"/>
<keyword evidence="3" id="KW-0418">Kinase</keyword>
<evidence type="ECO:0000256" key="2">
    <source>
        <dbReference type="ARBA" id="ARBA00022679"/>
    </source>
</evidence>
<dbReference type="Gene3D" id="1.10.1070.11">
    <property type="entry name" value="Phosphatidylinositol 3-/4-kinase, catalytic domain"/>
    <property type="match status" value="1"/>
</dbReference>
<gene>
    <name evidence="5" type="ORF">BRAFLDRAFT_68145</name>
</gene>
<dbReference type="Gene3D" id="1.25.40.70">
    <property type="entry name" value="Phosphatidylinositol 3-kinase, accessory domain (PIK)"/>
    <property type="match status" value="1"/>
</dbReference>
<reference evidence="5" key="1">
    <citation type="journal article" date="2008" name="Nature">
        <title>The amphioxus genome and the evolution of the chordate karyotype.</title>
        <authorList>
            <consortium name="US DOE Joint Genome Institute (JGI-PGF)"/>
            <person name="Putnam N.H."/>
            <person name="Butts T."/>
            <person name="Ferrier D.E.K."/>
            <person name="Furlong R.F."/>
            <person name="Hellsten U."/>
            <person name="Kawashima T."/>
            <person name="Robinson-Rechavi M."/>
            <person name="Shoguchi E."/>
            <person name="Terry A."/>
            <person name="Yu J.-K."/>
            <person name="Benito-Gutierrez E.L."/>
            <person name="Dubchak I."/>
            <person name="Garcia-Fernandez J."/>
            <person name="Gibson-Brown J.J."/>
            <person name="Grigoriev I.V."/>
            <person name="Horton A.C."/>
            <person name="de Jong P.J."/>
            <person name="Jurka J."/>
            <person name="Kapitonov V.V."/>
            <person name="Kohara Y."/>
            <person name="Kuroki Y."/>
            <person name="Lindquist E."/>
            <person name="Lucas S."/>
            <person name="Osoegawa K."/>
            <person name="Pennacchio L.A."/>
            <person name="Salamov A.A."/>
            <person name="Satou Y."/>
            <person name="Sauka-Spengler T."/>
            <person name="Schmutz J."/>
            <person name="Shin-I T."/>
            <person name="Toyoda A."/>
            <person name="Bronner-Fraser M."/>
            <person name="Fujiyama A."/>
            <person name="Holland L.Z."/>
            <person name="Holland P.W.H."/>
            <person name="Satoh N."/>
            <person name="Rokhsar D.S."/>
        </authorList>
    </citation>
    <scope>NUCLEOTIDE SEQUENCE [LARGE SCALE GENOMIC DNA]</scope>
    <source>
        <strain evidence="5">S238N-H82</strain>
        <tissue evidence="5">Testes</tissue>
    </source>
</reference>
<organism>
    <name type="scientific">Branchiostoma floridae</name>
    <name type="common">Florida lancelet</name>
    <name type="synonym">Amphioxus</name>
    <dbReference type="NCBI Taxonomy" id="7739"/>
    <lineage>
        <taxon>Eukaryota</taxon>
        <taxon>Metazoa</taxon>
        <taxon>Chordata</taxon>
        <taxon>Cephalochordata</taxon>
        <taxon>Leptocardii</taxon>
        <taxon>Amphioxiformes</taxon>
        <taxon>Branchiostomatidae</taxon>
        <taxon>Branchiostoma</taxon>
    </lineage>
</organism>
<dbReference type="InterPro" id="IPR011009">
    <property type="entry name" value="Kinase-like_dom_sf"/>
</dbReference>
<dbReference type="GO" id="GO:0016301">
    <property type="term" value="F:kinase activity"/>
    <property type="evidence" value="ECO:0007669"/>
    <property type="project" value="UniProtKB-KW"/>
</dbReference>